<comment type="caution">
    <text evidence="1">The sequence shown here is derived from an EMBL/GenBank/DDBJ whole genome shotgun (WGS) entry which is preliminary data.</text>
</comment>
<dbReference type="PANTHER" id="PTHR35564:SF4">
    <property type="entry name" value="CYTOPLASMIC PROTEIN"/>
    <property type="match status" value="1"/>
</dbReference>
<gene>
    <name evidence="1" type="ORF">EC844_11217</name>
</gene>
<dbReference type="NCBIfam" id="TIGR03347">
    <property type="entry name" value="VI_chp_1"/>
    <property type="match status" value="1"/>
</dbReference>
<dbReference type="PANTHER" id="PTHR35564">
    <property type="match status" value="1"/>
</dbReference>
<sequence>MYTQHRWQETSVTDAIWKKPTAFEFVQITRLLRHVPEPLQYKQWGDAFHFESSLNLNYPQAEVEHLTLVDQRYALTNLIVGLTGIQGALPYTYTTKIKQAPRATRQEIQQFLSLFNHKLTTQYVDASLSYHLAVRYEVEAENHYLNILHALNGYIRVQHNQSELDDYFAEFSGLMQGQNNAAHALKTMLSCVFHQQVQIHEFIEEKFQLAEDQMTKLGGVEPSRLGMNSFCGQSLRQAEGKIEIEIGPLSYRHYLEYLPQGKLSQKLKSILQTWCSPTLLVDLRLILAKEEVKPVRLSANDQVGLAQGAFLMPKQIIDNHETCYGLIRGMAC</sequence>
<evidence type="ECO:0000313" key="1">
    <source>
        <dbReference type="EMBL" id="TCM66575.1"/>
    </source>
</evidence>
<organism evidence="1 2">
    <name type="scientific">Acinetobacter calcoaceticus</name>
    <dbReference type="NCBI Taxonomy" id="471"/>
    <lineage>
        <taxon>Bacteria</taxon>
        <taxon>Pseudomonadati</taxon>
        <taxon>Pseudomonadota</taxon>
        <taxon>Gammaproteobacteria</taxon>
        <taxon>Moraxellales</taxon>
        <taxon>Moraxellaceae</taxon>
        <taxon>Acinetobacter</taxon>
        <taxon>Acinetobacter calcoaceticus/baumannii complex</taxon>
    </lineage>
</organism>
<keyword evidence="2" id="KW-1185">Reference proteome</keyword>
<dbReference type="EMBL" id="SLVJ01000012">
    <property type="protein sequence ID" value="TCM66575.1"/>
    <property type="molecule type" value="Genomic_DNA"/>
</dbReference>
<dbReference type="OrthoDB" id="1523296at2"/>
<proteinExistence type="predicted"/>
<dbReference type="Proteomes" id="UP000294963">
    <property type="component" value="Unassembled WGS sequence"/>
</dbReference>
<dbReference type="InterPro" id="IPR010732">
    <property type="entry name" value="T6SS_TssG-like"/>
</dbReference>
<evidence type="ECO:0000313" key="2">
    <source>
        <dbReference type="Proteomes" id="UP000294963"/>
    </source>
</evidence>
<protein>
    <submittedName>
        <fullName evidence="1">Type VI secretion system protein ImpH</fullName>
    </submittedName>
</protein>
<name>A0A4R1XWB2_ACICA</name>
<accession>A0A4R1XWB2</accession>
<reference evidence="1 2" key="1">
    <citation type="submission" date="2019-03" db="EMBL/GenBank/DDBJ databases">
        <title>Genomic analyses of the natural microbiome of Caenorhabditis elegans.</title>
        <authorList>
            <person name="Samuel B."/>
        </authorList>
    </citation>
    <scope>NUCLEOTIDE SEQUENCE [LARGE SCALE GENOMIC DNA]</scope>
    <source>
        <strain evidence="1 2">JUb89</strain>
    </source>
</reference>
<dbReference type="Pfam" id="PF06996">
    <property type="entry name" value="T6SS_TssG"/>
    <property type="match status" value="1"/>
</dbReference>
<dbReference type="AlphaFoldDB" id="A0A4R1XWB2"/>